<evidence type="ECO:0000259" key="2">
    <source>
        <dbReference type="Pfam" id="PF05199"/>
    </source>
</evidence>
<dbReference type="InterPro" id="IPR036188">
    <property type="entry name" value="FAD/NAD-bd_sf"/>
</dbReference>
<dbReference type="AlphaFoldDB" id="A0AAW1TU84"/>
<dbReference type="InterPro" id="IPR012132">
    <property type="entry name" value="GMC_OxRdtase"/>
</dbReference>
<evidence type="ECO:0000313" key="3">
    <source>
        <dbReference type="EMBL" id="KAK9871983.1"/>
    </source>
</evidence>
<comment type="caution">
    <text evidence="3">The sequence shown here is derived from an EMBL/GenBank/DDBJ whole genome shotgun (WGS) entry which is preliminary data.</text>
</comment>
<comment type="similarity">
    <text evidence="1">Belongs to the GMC oxidoreductase family.</text>
</comment>
<evidence type="ECO:0000313" key="4">
    <source>
        <dbReference type="Proteomes" id="UP001431783"/>
    </source>
</evidence>
<dbReference type="PANTHER" id="PTHR11552">
    <property type="entry name" value="GLUCOSE-METHANOL-CHOLINE GMC OXIDOREDUCTASE"/>
    <property type="match status" value="1"/>
</dbReference>
<dbReference type="Gene3D" id="3.30.560.10">
    <property type="entry name" value="Glucose Oxidase, domain 3"/>
    <property type="match status" value="1"/>
</dbReference>
<accession>A0AAW1TU84</accession>
<gene>
    <name evidence="3" type="ORF">WA026_015228</name>
</gene>
<dbReference type="InterPro" id="IPR007867">
    <property type="entry name" value="GMC_OxRtase_C"/>
</dbReference>
<dbReference type="GO" id="GO:0016614">
    <property type="term" value="F:oxidoreductase activity, acting on CH-OH group of donors"/>
    <property type="evidence" value="ECO:0007669"/>
    <property type="project" value="InterPro"/>
</dbReference>
<reference evidence="3 4" key="1">
    <citation type="submission" date="2023-03" db="EMBL/GenBank/DDBJ databases">
        <title>Genome insight into feeding habits of ladybird beetles.</title>
        <authorList>
            <person name="Li H.-S."/>
            <person name="Huang Y.-H."/>
            <person name="Pang H."/>
        </authorList>
    </citation>
    <scope>NUCLEOTIDE SEQUENCE [LARGE SCALE GENOMIC DNA]</scope>
    <source>
        <strain evidence="3">SYSU_2023b</strain>
        <tissue evidence="3">Whole body</tissue>
    </source>
</reference>
<dbReference type="Proteomes" id="UP001431783">
    <property type="component" value="Unassembled WGS sequence"/>
</dbReference>
<organism evidence="3 4">
    <name type="scientific">Henosepilachna vigintioctopunctata</name>
    <dbReference type="NCBI Taxonomy" id="420089"/>
    <lineage>
        <taxon>Eukaryota</taxon>
        <taxon>Metazoa</taxon>
        <taxon>Ecdysozoa</taxon>
        <taxon>Arthropoda</taxon>
        <taxon>Hexapoda</taxon>
        <taxon>Insecta</taxon>
        <taxon>Pterygota</taxon>
        <taxon>Neoptera</taxon>
        <taxon>Endopterygota</taxon>
        <taxon>Coleoptera</taxon>
        <taxon>Polyphaga</taxon>
        <taxon>Cucujiformia</taxon>
        <taxon>Coccinelloidea</taxon>
        <taxon>Coccinellidae</taxon>
        <taxon>Epilachninae</taxon>
        <taxon>Epilachnini</taxon>
        <taxon>Henosepilachna</taxon>
    </lineage>
</organism>
<dbReference type="EMBL" id="JARQZJ010000008">
    <property type="protein sequence ID" value="KAK9871983.1"/>
    <property type="molecule type" value="Genomic_DNA"/>
</dbReference>
<name>A0AAW1TU84_9CUCU</name>
<dbReference type="Pfam" id="PF05199">
    <property type="entry name" value="GMC_oxred_C"/>
    <property type="match status" value="1"/>
</dbReference>
<dbReference type="SUPFAM" id="SSF51905">
    <property type="entry name" value="FAD/NAD(P)-binding domain"/>
    <property type="match status" value="1"/>
</dbReference>
<keyword evidence="4" id="KW-1185">Reference proteome</keyword>
<feature type="domain" description="Glucose-methanol-choline oxidoreductase C-terminal" evidence="2">
    <location>
        <begin position="146"/>
        <end position="287"/>
    </location>
</feature>
<sequence>MLSGIGPAQHLQEKGIPVIKDSPGVGKNLQDHIAVGGLTFLIDPKIAIVMNRLVNINSALRYALTEDGPLTTSIGLEAVGFISTKYANQTDDWPDIEFMLTSASVNADGGQQVARAHGLTDEFYKEIYEPINFKDSFSVFPMMLRPKSRGEIKLRSKDPFDYPLLYHNYLTHPHDVDVLREGLKAAIAYGQTQTFKRFGARLHNPPLPNCKHLPLYTDEYWECAIRQYTLSIYHYSCTAKMGPPSDPNAVVDPELRVYGVSGLRVIDASIMPTITNGNINAPVIMIGEKGADMVKNYWLGQRYQRRKKRRADRILVTSFNSTSINQSI</sequence>
<dbReference type="GO" id="GO:0050660">
    <property type="term" value="F:flavin adenine dinucleotide binding"/>
    <property type="evidence" value="ECO:0007669"/>
    <property type="project" value="InterPro"/>
</dbReference>
<proteinExistence type="inferred from homology"/>
<protein>
    <recommendedName>
        <fullName evidence="2">Glucose-methanol-choline oxidoreductase C-terminal domain-containing protein</fullName>
    </recommendedName>
</protein>
<dbReference type="SUPFAM" id="SSF54373">
    <property type="entry name" value="FAD-linked reductases, C-terminal domain"/>
    <property type="match status" value="1"/>
</dbReference>
<dbReference type="Gene3D" id="3.50.50.60">
    <property type="entry name" value="FAD/NAD(P)-binding domain"/>
    <property type="match status" value="1"/>
</dbReference>
<dbReference type="PANTHER" id="PTHR11552:SF154">
    <property type="entry name" value="FI04917P"/>
    <property type="match status" value="1"/>
</dbReference>
<evidence type="ECO:0000256" key="1">
    <source>
        <dbReference type="ARBA" id="ARBA00010790"/>
    </source>
</evidence>